<proteinExistence type="inferred from homology"/>
<keyword evidence="6 7" id="KW-0472">Membrane</keyword>
<evidence type="ECO:0000256" key="2">
    <source>
        <dbReference type="ARBA" id="ARBA00010792"/>
    </source>
</evidence>
<dbReference type="InterPro" id="IPR032816">
    <property type="entry name" value="VTT_dom"/>
</dbReference>
<sequence>MDMSEIFEVLRRLDSELYFYIDRFGIYIYLLLFLIVFGKTGFVILSFLPGDSLLFASGAIAAVGELNIFVLFFLLFVATSLADSNNFLIGHAFKRIPAEKNRLTKIIPMSSIDKASDFLNEYEKVAITFSRFIPLMRTMIPFIAGFTGHSYINFVRYNVLGALIWTFVWLGTGFALGNIPWVEENLLFTLVLITVIMFIPSIYGFTTHFYKKNSTITNNSESQSENHN</sequence>
<dbReference type="EMBL" id="QJTJ01000027">
    <property type="protein sequence ID" value="PYF03946.1"/>
    <property type="molecule type" value="Genomic_DNA"/>
</dbReference>
<feature type="transmembrane region" description="Helical" evidence="7">
    <location>
        <begin position="26"/>
        <end position="48"/>
    </location>
</feature>
<dbReference type="Pfam" id="PF09335">
    <property type="entry name" value="VTT_dom"/>
    <property type="match status" value="1"/>
</dbReference>
<feature type="transmembrane region" description="Helical" evidence="7">
    <location>
        <begin position="159"/>
        <end position="180"/>
    </location>
</feature>
<dbReference type="Proteomes" id="UP000247416">
    <property type="component" value="Unassembled WGS sequence"/>
</dbReference>
<keyword evidence="3 7" id="KW-1003">Cell membrane</keyword>
<feature type="domain" description="VTT" evidence="8">
    <location>
        <begin position="48"/>
        <end position="173"/>
    </location>
</feature>
<evidence type="ECO:0000256" key="1">
    <source>
        <dbReference type="ARBA" id="ARBA00004651"/>
    </source>
</evidence>
<evidence type="ECO:0000259" key="8">
    <source>
        <dbReference type="Pfam" id="PF09335"/>
    </source>
</evidence>
<dbReference type="AlphaFoldDB" id="A0A318TGV2"/>
<feature type="transmembrane region" description="Helical" evidence="7">
    <location>
        <begin position="55"/>
        <end position="78"/>
    </location>
</feature>
<dbReference type="GO" id="GO:0005886">
    <property type="term" value="C:plasma membrane"/>
    <property type="evidence" value="ECO:0007669"/>
    <property type="project" value="UniProtKB-SubCell"/>
</dbReference>
<comment type="caution">
    <text evidence="9">The sequence shown here is derived from an EMBL/GenBank/DDBJ whole genome shotgun (WGS) entry which is preliminary data.</text>
</comment>
<evidence type="ECO:0000256" key="6">
    <source>
        <dbReference type="ARBA" id="ARBA00023136"/>
    </source>
</evidence>
<keyword evidence="4 7" id="KW-0812">Transmembrane</keyword>
<feature type="transmembrane region" description="Helical" evidence="7">
    <location>
        <begin position="132"/>
        <end position="152"/>
    </location>
</feature>
<name>A0A318TGV2_9BACL</name>
<dbReference type="PANTHER" id="PTHR30353">
    <property type="entry name" value="INNER MEMBRANE PROTEIN DEDA-RELATED"/>
    <property type="match status" value="1"/>
</dbReference>
<evidence type="ECO:0000313" key="10">
    <source>
        <dbReference type="Proteomes" id="UP000247416"/>
    </source>
</evidence>
<evidence type="ECO:0000256" key="4">
    <source>
        <dbReference type="ARBA" id="ARBA00022692"/>
    </source>
</evidence>
<keyword evidence="10" id="KW-1185">Reference proteome</keyword>
<comment type="similarity">
    <text evidence="2 7">Belongs to the DedA family.</text>
</comment>
<gene>
    <name evidence="9" type="ORF">BJ095_12720</name>
</gene>
<evidence type="ECO:0000256" key="7">
    <source>
        <dbReference type="RuleBase" id="RU367016"/>
    </source>
</evidence>
<protein>
    <submittedName>
        <fullName evidence="9">Membrane-associated protein</fullName>
    </submittedName>
</protein>
<dbReference type="PANTHER" id="PTHR30353:SF0">
    <property type="entry name" value="TRANSMEMBRANE PROTEIN"/>
    <property type="match status" value="1"/>
</dbReference>
<feature type="transmembrane region" description="Helical" evidence="7">
    <location>
        <begin position="186"/>
        <end position="205"/>
    </location>
</feature>
<keyword evidence="5 7" id="KW-1133">Transmembrane helix</keyword>
<dbReference type="InterPro" id="IPR032818">
    <property type="entry name" value="DedA-like"/>
</dbReference>
<evidence type="ECO:0000256" key="3">
    <source>
        <dbReference type="ARBA" id="ARBA00022475"/>
    </source>
</evidence>
<evidence type="ECO:0000256" key="5">
    <source>
        <dbReference type="ARBA" id="ARBA00022989"/>
    </source>
</evidence>
<reference evidence="9 10" key="1">
    <citation type="submission" date="2018-06" db="EMBL/GenBank/DDBJ databases">
        <title>Genomic Encyclopedia of Archaeal and Bacterial Type Strains, Phase II (KMG-II): from individual species to whole genera.</title>
        <authorList>
            <person name="Goeker M."/>
        </authorList>
    </citation>
    <scope>NUCLEOTIDE SEQUENCE [LARGE SCALE GENOMIC DNA]</scope>
    <source>
        <strain evidence="9 10">KACC 16626</strain>
    </source>
</reference>
<organism evidence="9 10">
    <name type="scientific">Ureibacillus chungkukjangi</name>
    <dbReference type="NCBI Taxonomy" id="1202712"/>
    <lineage>
        <taxon>Bacteria</taxon>
        <taxon>Bacillati</taxon>
        <taxon>Bacillota</taxon>
        <taxon>Bacilli</taxon>
        <taxon>Bacillales</taxon>
        <taxon>Caryophanaceae</taxon>
        <taxon>Ureibacillus</taxon>
    </lineage>
</organism>
<evidence type="ECO:0000313" key="9">
    <source>
        <dbReference type="EMBL" id="PYF03946.1"/>
    </source>
</evidence>
<accession>A0A318TGV2</accession>
<comment type="subcellular location">
    <subcellularLocation>
        <location evidence="1 7">Cell membrane</location>
        <topology evidence="1 7">Multi-pass membrane protein</topology>
    </subcellularLocation>
</comment>